<reference evidence="2" key="1">
    <citation type="submission" date="2022-12" db="EMBL/GenBank/DDBJ databases">
        <authorList>
            <person name="Petersen C."/>
        </authorList>
    </citation>
    <scope>NUCLEOTIDE SEQUENCE</scope>
    <source>
        <strain evidence="2">IBT 17660</strain>
    </source>
</reference>
<evidence type="ECO:0000256" key="1">
    <source>
        <dbReference type="SAM" id="MobiDB-lite"/>
    </source>
</evidence>
<dbReference type="Proteomes" id="UP001147760">
    <property type="component" value="Unassembled WGS sequence"/>
</dbReference>
<accession>A0A9W9WWM5</accession>
<organism evidence="2 3">
    <name type="scientific">Penicillium desertorum</name>
    <dbReference type="NCBI Taxonomy" id="1303715"/>
    <lineage>
        <taxon>Eukaryota</taxon>
        <taxon>Fungi</taxon>
        <taxon>Dikarya</taxon>
        <taxon>Ascomycota</taxon>
        <taxon>Pezizomycotina</taxon>
        <taxon>Eurotiomycetes</taxon>
        <taxon>Eurotiomycetidae</taxon>
        <taxon>Eurotiales</taxon>
        <taxon>Aspergillaceae</taxon>
        <taxon>Penicillium</taxon>
    </lineage>
</organism>
<gene>
    <name evidence="2" type="ORF">N7530_003555</name>
</gene>
<feature type="region of interest" description="Disordered" evidence="1">
    <location>
        <begin position="1"/>
        <end position="26"/>
    </location>
</feature>
<protein>
    <submittedName>
        <fullName evidence="2">Uncharacterized protein</fullName>
    </submittedName>
</protein>
<evidence type="ECO:0000313" key="2">
    <source>
        <dbReference type="EMBL" id="KAJ5478046.1"/>
    </source>
</evidence>
<dbReference type="AlphaFoldDB" id="A0A9W9WWM5"/>
<keyword evidence="3" id="KW-1185">Reference proteome</keyword>
<name>A0A9W9WWM5_9EURO</name>
<evidence type="ECO:0000313" key="3">
    <source>
        <dbReference type="Proteomes" id="UP001147760"/>
    </source>
</evidence>
<sequence>MTSFDGGNTGHGIAQGEAPARDAHVEGLAGLRGSRLARISKTYQKHKSQGDYANARVVGQAKGEREA</sequence>
<proteinExistence type="predicted"/>
<reference evidence="2" key="2">
    <citation type="journal article" date="2023" name="IMA Fungus">
        <title>Comparative genomic study of the Penicillium genus elucidates a diverse pangenome and 15 lateral gene transfer events.</title>
        <authorList>
            <person name="Petersen C."/>
            <person name="Sorensen T."/>
            <person name="Nielsen M.R."/>
            <person name="Sondergaard T.E."/>
            <person name="Sorensen J.L."/>
            <person name="Fitzpatrick D.A."/>
            <person name="Frisvad J.C."/>
            <person name="Nielsen K.L."/>
        </authorList>
    </citation>
    <scope>NUCLEOTIDE SEQUENCE</scope>
    <source>
        <strain evidence="2">IBT 17660</strain>
    </source>
</reference>
<comment type="caution">
    <text evidence="2">The sequence shown here is derived from an EMBL/GenBank/DDBJ whole genome shotgun (WGS) entry which is preliminary data.</text>
</comment>
<feature type="region of interest" description="Disordered" evidence="1">
    <location>
        <begin position="43"/>
        <end position="67"/>
    </location>
</feature>
<dbReference type="EMBL" id="JAPWDO010000003">
    <property type="protein sequence ID" value="KAJ5478046.1"/>
    <property type="molecule type" value="Genomic_DNA"/>
</dbReference>
<dbReference type="OrthoDB" id="10276861at2759"/>